<protein>
    <submittedName>
        <fullName evidence="2">(Mediterranean fruit fly) hypothetical protein</fullName>
    </submittedName>
</protein>
<dbReference type="AlphaFoldDB" id="A0A811V576"/>
<reference evidence="2" key="1">
    <citation type="submission" date="2020-11" db="EMBL/GenBank/DDBJ databases">
        <authorList>
            <person name="Whitehead M."/>
        </authorList>
    </citation>
    <scope>NUCLEOTIDE SEQUENCE</scope>
    <source>
        <strain evidence="2">EGII</strain>
    </source>
</reference>
<dbReference type="Proteomes" id="UP000606786">
    <property type="component" value="Unassembled WGS sequence"/>
</dbReference>
<keyword evidence="3" id="KW-1185">Reference proteome</keyword>
<organism evidence="2 3">
    <name type="scientific">Ceratitis capitata</name>
    <name type="common">Mediterranean fruit fly</name>
    <name type="synonym">Tephritis capitata</name>
    <dbReference type="NCBI Taxonomy" id="7213"/>
    <lineage>
        <taxon>Eukaryota</taxon>
        <taxon>Metazoa</taxon>
        <taxon>Ecdysozoa</taxon>
        <taxon>Arthropoda</taxon>
        <taxon>Hexapoda</taxon>
        <taxon>Insecta</taxon>
        <taxon>Pterygota</taxon>
        <taxon>Neoptera</taxon>
        <taxon>Endopterygota</taxon>
        <taxon>Diptera</taxon>
        <taxon>Brachycera</taxon>
        <taxon>Muscomorpha</taxon>
        <taxon>Tephritoidea</taxon>
        <taxon>Tephritidae</taxon>
        <taxon>Ceratitis</taxon>
        <taxon>Ceratitis</taxon>
    </lineage>
</organism>
<feature type="compositionally biased region" description="Basic and acidic residues" evidence="1">
    <location>
        <begin position="131"/>
        <end position="142"/>
    </location>
</feature>
<proteinExistence type="predicted"/>
<sequence length="253" mass="26907">MEQLRSPILTAAQQHQQPQDHPPSPPVRHSVVPPEIKPRSTNKIGSPIKSPPLPPIPAVKPKNVSPVKFNPERVRSPTKLPDVSTQPPPPPAKSAAVTAALQRSLDEQQQQLAIAAASTSAPVPPEKPRKKSIDLIEGEERPTPSSPTSATFQCVAVAAKRGSVDSLGGGANGLSGSVNSATSSSPAASASSGPCSPVYTEDEKQENESTEKSELLQQYYNSMPRTRRSDNEGEYKMSFNFSQILGVQSPNPN</sequence>
<evidence type="ECO:0000256" key="1">
    <source>
        <dbReference type="SAM" id="MobiDB-lite"/>
    </source>
</evidence>
<feature type="compositionally biased region" description="Polar residues" evidence="1">
    <location>
        <begin position="107"/>
        <end position="121"/>
    </location>
</feature>
<feature type="compositionally biased region" description="Low complexity" evidence="1">
    <location>
        <begin position="174"/>
        <end position="197"/>
    </location>
</feature>
<feature type="region of interest" description="Disordered" evidence="1">
    <location>
        <begin position="163"/>
        <end position="214"/>
    </location>
</feature>
<evidence type="ECO:0000313" key="2">
    <source>
        <dbReference type="EMBL" id="CAD7004703.1"/>
    </source>
</evidence>
<dbReference type="EMBL" id="CAJHJT010000034">
    <property type="protein sequence ID" value="CAD7004703.1"/>
    <property type="molecule type" value="Genomic_DNA"/>
</dbReference>
<feature type="compositionally biased region" description="Pro residues" evidence="1">
    <location>
        <begin position="49"/>
        <end position="58"/>
    </location>
</feature>
<feature type="region of interest" description="Disordered" evidence="1">
    <location>
        <begin position="1"/>
        <end position="150"/>
    </location>
</feature>
<gene>
    <name evidence="2" type="ORF">CCAP1982_LOCUS13096</name>
</gene>
<accession>A0A811V576</accession>
<dbReference type="OrthoDB" id="62701at2759"/>
<name>A0A811V576_CERCA</name>
<evidence type="ECO:0000313" key="3">
    <source>
        <dbReference type="Proteomes" id="UP000606786"/>
    </source>
</evidence>
<comment type="caution">
    <text evidence="2">The sequence shown here is derived from an EMBL/GenBank/DDBJ whole genome shotgun (WGS) entry which is preliminary data.</text>
</comment>